<evidence type="ECO:0000256" key="2">
    <source>
        <dbReference type="ARBA" id="ARBA00007069"/>
    </source>
</evidence>
<evidence type="ECO:0000256" key="1">
    <source>
        <dbReference type="ARBA" id="ARBA00004651"/>
    </source>
</evidence>
<accession>A0A367G3D5</accession>
<reference evidence="10 11" key="1">
    <citation type="submission" date="2018-02" db="EMBL/GenBank/DDBJ databases">
        <title>Complete genome sequencing of Faecalibacterium prausnitzii strains isolated from the human gut.</title>
        <authorList>
            <person name="Fitzgerald B.C."/>
            <person name="Shkoporov A.N."/>
            <person name="Ross P.R."/>
            <person name="Hill C."/>
        </authorList>
    </citation>
    <scope>NUCLEOTIDE SEQUENCE [LARGE SCALE GENOMIC DNA]</scope>
    <source>
        <strain evidence="10 11">APC942/31-1</strain>
    </source>
</reference>
<evidence type="ECO:0000256" key="3">
    <source>
        <dbReference type="ARBA" id="ARBA00022448"/>
    </source>
</evidence>
<dbReference type="CDD" id="cd06261">
    <property type="entry name" value="TM_PBP2"/>
    <property type="match status" value="1"/>
</dbReference>
<dbReference type="PANTHER" id="PTHR43470:SF3">
    <property type="entry name" value="PHOSPHATE TRANSPORT SYSTEM PERMEASE PROTEIN PSTA-RELATED"/>
    <property type="match status" value="1"/>
</dbReference>
<keyword evidence="6 8" id="KW-1133">Transmembrane helix</keyword>
<proteinExistence type="inferred from homology"/>
<organism evidence="10 11">
    <name type="scientific">Blautia obeum</name>
    <dbReference type="NCBI Taxonomy" id="40520"/>
    <lineage>
        <taxon>Bacteria</taxon>
        <taxon>Bacillati</taxon>
        <taxon>Bacillota</taxon>
        <taxon>Clostridia</taxon>
        <taxon>Lachnospirales</taxon>
        <taxon>Lachnospiraceae</taxon>
        <taxon>Blautia</taxon>
    </lineage>
</organism>
<protein>
    <recommendedName>
        <fullName evidence="8">Phosphate transport system permease protein PstA</fullName>
    </recommendedName>
</protein>
<dbReference type="SUPFAM" id="SSF161098">
    <property type="entry name" value="MetI-like"/>
    <property type="match status" value="1"/>
</dbReference>
<dbReference type="InterPro" id="IPR000515">
    <property type="entry name" value="MetI-like"/>
</dbReference>
<dbReference type="AlphaFoldDB" id="A0A367G3D5"/>
<name>A0A367G3D5_9FIRM</name>
<dbReference type="RefSeq" id="WP_021652473.1">
    <property type="nucleotide sequence ID" value="NZ_PSQG01000005.1"/>
</dbReference>
<dbReference type="NCBIfam" id="TIGR00974">
    <property type="entry name" value="3a0107s02c"/>
    <property type="match status" value="1"/>
</dbReference>
<dbReference type="Proteomes" id="UP000253208">
    <property type="component" value="Unassembled WGS sequence"/>
</dbReference>
<evidence type="ECO:0000256" key="7">
    <source>
        <dbReference type="ARBA" id="ARBA00023136"/>
    </source>
</evidence>
<dbReference type="InterPro" id="IPR035906">
    <property type="entry name" value="MetI-like_sf"/>
</dbReference>
<comment type="caution">
    <text evidence="8">Lacks conserved residue(s) required for the propagation of feature annotation.</text>
</comment>
<dbReference type="PROSITE" id="PS50928">
    <property type="entry name" value="ABC_TM1"/>
    <property type="match status" value="1"/>
</dbReference>
<comment type="similarity">
    <text evidence="2 8">Belongs to the binding-protein-dependent transport system permease family. CysTW subfamily.</text>
</comment>
<dbReference type="EMBL" id="PSQG01000005">
    <property type="protein sequence ID" value="RCH45217.1"/>
    <property type="molecule type" value="Genomic_DNA"/>
</dbReference>
<sequence length="304" mass="31874">MQTNVSVAADPAAEANMKKRNTLTIGDQLKSYAKHPGAGVLAFLTLLGAVITFALLFFLIGYVLVKGIPYLNASLFSLTYTSENVSLLPSLINTLIMTLVSLAIAAPVGIFAAIFLVEYAKKGSRFVKLIRITAETLSGIPSIVYGLFGMLFFVTALHWGMSLLSGALTMVIMVLPLIMRTAEEALKSVPDSYREASFGLGAGKLRTIFTIVLPSAVPGILAGVILAIGRVVGETAALLYTSGTVAAVPNSLMGSGRTLALHMYVLSSEGLHVNQASATAVVILAFVLVINGLSGLVARKIAKG</sequence>
<evidence type="ECO:0000259" key="9">
    <source>
        <dbReference type="PROSITE" id="PS50928"/>
    </source>
</evidence>
<keyword evidence="3" id="KW-0813">Transport</keyword>
<gene>
    <name evidence="10" type="primary">pstA</name>
    <name evidence="10" type="ORF">C4886_04735</name>
</gene>
<feature type="transmembrane region" description="Helical" evidence="8">
    <location>
        <begin position="208"/>
        <end position="232"/>
    </location>
</feature>
<feature type="transmembrane region" description="Helical" evidence="8">
    <location>
        <begin position="276"/>
        <end position="298"/>
    </location>
</feature>
<comment type="caution">
    <text evidence="10">The sequence shown here is derived from an EMBL/GenBank/DDBJ whole genome shotgun (WGS) entry which is preliminary data.</text>
</comment>
<feature type="transmembrane region" description="Helical" evidence="8">
    <location>
        <begin position="129"/>
        <end position="153"/>
    </location>
</feature>
<dbReference type="GO" id="GO:0035435">
    <property type="term" value="P:phosphate ion transmembrane transport"/>
    <property type="evidence" value="ECO:0007669"/>
    <property type="project" value="InterPro"/>
</dbReference>
<comment type="subcellular location">
    <subcellularLocation>
        <location evidence="1 8">Cell membrane</location>
        <topology evidence="1 8">Multi-pass membrane protein</topology>
    </subcellularLocation>
</comment>
<evidence type="ECO:0000313" key="10">
    <source>
        <dbReference type="EMBL" id="RCH45217.1"/>
    </source>
</evidence>
<evidence type="ECO:0000256" key="4">
    <source>
        <dbReference type="ARBA" id="ARBA00022475"/>
    </source>
</evidence>
<dbReference type="Gene3D" id="1.10.3720.10">
    <property type="entry name" value="MetI-like"/>
    <property type="match status" value="1"/>
</dbReference>
<keyword evidence="5 8" id="KW-0812">Transmembrane</keyword>
<dbReference type="Pfam" id="PF00528">
    <property type="entry name" value="BPD_transp_1"/>
    <property type="match status" value="1"/>
</dbReference>
<dbReference type="InterPro" id="IPR005672">
    <property type="entry name" value="Phosphate_PstA"/>
</dbReference>
<evidence type="ECO:0000313" key="11">
    <source>
        <dbReference type="Proteomes" id="UP000253208"/>
    </source>
</evidence>
<dbReference type="PANTHER" id="PTHR43470">
    <property type="entry name" value="PHOSPHATE TRANSPORT SYSTEM PERMEASE PROTEIN PSTA-RELATED"/>
    <property type="match status" value="1"/>
</dbReference>
<dbReference type="GO" id="GO:0005886">
    <property type="term" value="C:plasma membrane"/>
    <property type="evidence" value="ECO:0007669"/>
    <property type="project" value="UniProtKB-SubCell"/>
</dbReference>
<keyword evidence="7 8" id="KW-0472">Membrane</keyword>
<evidence type="ECO:0000256" key="5">
    <source>
        <dbReference type="ARBA" id="ARBA00022692"/>
    </source>
</evidence>
<keyword evidence="4 8" id="KW-1003">Cell membrane</keyword>
<evidence type="ECO:0000256" key="8">
    <source>
        <dbReference type="RuleBase" id="RU363043"/>
    </source>
</evidence>
<feature type="domain" description="ABC transmembrane type-1" evidence="9">
    <location>
        <begin position="91"/>
        <end position="294"/>
    </location>
</feature>
<dbReference type="GO" id="GO:0005315">
    <property type="term" value="F:phosphate transmembrane transporter activity"/>
    <property type="evidence" value="ECO:0007669"/>
    <property type="project" value="InterPro"/>
</dbReference>
<feature type="transmembrane region" description="Helical" evidence="8">
    <location>
        <begin position="95"/>
        <end position="117"/>
    </location>
</feature>
<feature type="transmembrane region" description="Helical" evidence="8">
    <location>
        <begin position="40"/>
        <end position="65"/>
    </location>
</feature>
<evidence type="ECO:0000256" key="6">
    <source>
        <dbReference type="ARBA" id="ARBA00022989"/>
    </source>
</evidence>